<protein>
    <submittedName>
        <fullName evidence="1">Uncharacterized protein</fullName>
    </submittedName>
</protein>
<dbReference type="RefSeq" id="WP_156597744.1">
    <property type="nucleotide sequence ID" value="NZ_CACRTW010000005.1"/>
</dbReference>
<dbReference type="EMBL" id="CACRTW010000005">
    <property type="protein sequence ID" value="VYT77815.1"/>
    <property type="molecule type" value="Genomic_DNA"/>
</dbReference>
<accession>A0A6N2ZDX9</accession>
<evidence type="ECO:0000313" key="1">
    <source>
        <dbReference type="EMBL" id="VYT77815.1"/>
    </source>
</evidence>
<name>A0A6N2ZDX9_9ACTN</name>
<dbReference type="AlphaFoldDB" id="A0A6N2ZDX9"/>
<gene>
    <name evidence="1" type="ORF">CALFYP39_00568</name>
</gene>
<sequence>MTSDDKTGRTGVPAAREKVNAELRTAPAKVFDHSPEVRRYMGIEQY</sequence>
<organism evidence="1">
    <name type="scientific">Collinsella aerofaciens</name>
    <dbReference type="NCBI Taxonomy" id="74426"/>
    <lineage>
        <taxon>Bacteria</taxon>
        <taxon>Bacillati</taxon>
        <taxon>Actinomycetota</taxon>
        <taxon>Coriobacteriia</taxon>
        <taxon>Coriobacteriales</taxon>
        <taxon>Coriobacteriaceae</taxon>
        <taxon>Collinsella</taxon>
    </lineage>
</organism>
<proteinExistence type="predicted"/>
<reference evidence="1" key="1">
    <citation type="submission" date="2019-11" db="EMBL/GenBank/DDBJ databases">
        <authorList>
            <person name="Feng L."/>
        </authorList>
    </citation>
    <scope>NUCLEOTIDE SEQUENCE</scope>
    <source>
        <strain evidence="1">CaerofaciensLFYP39</strain>
    </source>
</reference>